<reference evidence="3" key="1">
    <citation type="journal article" date="2019" name="Int. J. Syst. Evol. Microbiol.">
        <title>The Global Catalogue of Microorganisms (GCM) 10K type strain sequencing project: providing services to taxonomists for standard genome sequencing and annotation.</title>
        <authorList>
            <consortium name="The Broad Institute Genomics Platform"/>
            <consortium name="The Broad Institute Genome Sequencing Center for Infectious Disease"/>
            <person name="Wu L."/>
            <person name="Ma J."/>
        </authorList>
    </citation>
    <scope>NUCLEOTIDE SEQUENCE [LARGE SCALE GENOMIC DNA]</scope>
    <source>
        <strain evidence="3">JCM 17217</strain>
    </source>
</reference>
<keyword evidence="1" id="KW-0175">Coiled coil</keyword>
<organism evidence="2 3">
    <name type="scientific">Hymenobacter antarcticus</name>
    <dbReference type="NCBI Taxonomy" id="486270"/>
    <lineage>
        <taxon>Bacteria</taxon>
        <taxon>Pseudomonadati</taxon>
        <taxon>Bacteroidota</taxon>
        <taxon>Cytophagia</taxon>
        <taxon>Cytophagales</taxon>
        <taxon>Hymenobacteraceae</taxon>
        <taxon>Hymenobacter</taxon>
    </lineage>
</organism>
<feature type="coiled-coil region" evidence="1">
    <location>
        <begin position="55"/>
        <end position="82"/>
    </location>
</feature>
<keyword evidence="3" id="KW-1185">Reference proteome</keyword>
<dbReference type="Proteomes" id="UP001501556">
    <property type="component" value="Unassembled WGS sequence"/>
</dbReference>
<gene>
    <name evidence="2" type="ORF">GCM10022407_20800</name>
</gene>
<dbReference type="EMBL" id="BAABDI010000012">
    <property type="protein sequence ID" value="GAA3975042.1"/>
    <property type="molecule type" value="Genomic_DNA"/>
</dbReference>
<proteinExistence type="predicted"/>
<sequence length="126" mass="13188">MAQARIPIPGAKDALGVLTLTAAVGTGITKKGKDSLIAGDLATELQAVAAKVPAALAAHEEAKKLQLQLEKLYEQRDAVVAEALPFVQRASKALQGNLGKARLREMGDYGFTVDDSPQAAKLPKKA</sequence>
<name>A0ABP7Q239_9BACT</name>
<comment type="caution">
    <text evidence="2">The sequence shown here is derived from an EMBL/GenBank/DDBJ whole genome shotgun (WGS) entry which is preliminary data.</text>
</comment>
<evidence type="ECO:0000313" key="3">
    <source>
        <dbReference type="Proteomes" id="UP001501556"/>
    </source>
</evidence>
<accession>A0ABP7Q239</accession>
<dbReference type="RefSeq" id="WP_345123898.1">
    <property type="nucleotide sequence ID" value="NZ_BAABDI010000012.1"/>
</dbReference>
<evidence type="ECO:0000256" key="1">
    <source>
        <dbReference type="SAM" id="Coils"/>
    </source>
</evidence>
<evidence type="ECO:0000313" key="2">
    <source>
        <dbReference type="EMBL" id="GAA3975042.1"/>
    </source>
</evidence>
<protein>
    <submittedName>
        <fullName evidence="2">Uncharacterized protein</fullName>
    </submittedName>
</protein>